<dbReference type="RefSeq" id="WP_106932664.1">
    <property type="nucleotide sequence ID" value="NZ_PYFT01000001.1"/>
</dbReference>
<gene>
    <name evidence="1" type="ORF">AHMF7605_24820</name>
</gene>
<name>A0A2T2YLW9_9BACT</name>
<organism evidence="1 2">
    <name type="scientific">Adhaeribacter arboris</name>
    <dbReference type="NCBI Taxonomy" id="2072846"/>
    <lineage>
        <taxon>Bacteria</taxon>
        <taxon>Pseudomonadati</taxon>
        <taxon>Bacteroidota</taxon>
        <taxon>Cytophagia</taxon>
        <taxon>Cytophagales</taxon>
        <taxon>Hymenobacteraceae</taxon>
        <taxon>Adhaeribacter</taxon>
    </lineage>
</organism>
<keyword evidence="2" id="KW-1185">Reference proteome</keyword>
<dbReference type="AlphaFoldDB" id="A0A2T2YLW9"/>
<dbReference type="InterPro" id="IPR025629">
    <property type="entry name" value="DUF4287"/>
</dbReference>
<protein>
    <submittedName>
        <fullName evidence="1">DUF4287 domain-containing protein</fullName>
    </submittedName>
</protein>
<evidence type="ECO:0000313" key="2">
    <source>
        <dbReference type="Proteomes" id="UP000240357"/>
    </source>
</evidence>
<proteinExistence type="predicted"/>
<dbReference type="Proteomes" id="UP000240357">
    <property type="component" value="Unassembled WGS sequence"/>
</dbReference>
<evidence type="ECO:0000313" key="1">
    <source>
        <dbReference type="EMBL" id="PSR56487.1"/>
    </source>
</evidence>
<dbReference type="OrthoDB" id="9809825at2"/>
<reference evidence="1 2" key="1">
    <citation type="submission" date="2018-03" db="EMBL/GenBank/DDBJ databases">
        <title>Adhaeribacter sp. HMF7605 Genome sequencing and assembly.</title>
        <authorList>
            <person name="Kang H."/>
            <person name="Kang J."/>
            <person name="Cha I."/>
            <person name="Kim H."/>
            <person name="Joh K."/>
        </authorList>
    </citation>
    <scope>NUCLEOTIDE SEQUENCE [LARGE SCALE GENOMIC DNA]</scope>
    <source>
        <strain evidence="1 2">HMF7605</strain>
    </source>
</reference>
<sequence>MSFQAYLTNIKTKTGKEPEDFKVIAEQKGFTQNGKLKPEKKAGEIVQWLKEDFELGHGHAMAIYALLKGAKTEASE</sequence>
<accession>A0A2T2YLW9</accession>
<dbReference type="Pfam" id="PF14117">
    <property type="entry name" value="DUF4287"/>
    <property type="match status" value="1"/>
</dbReference>
<dbReference type="EMBL" id="PYFT01000001">
    <property type="protein sequence ID" value="PSR56487.1"/>
    <property type="molecule type" value="Genomic_DNA"/>
</dbReference>
<comment type="caution">
    <text evidence="1">The sequence shown here is derived from an EMBL/GenBank/DDBJ whole genome shotgun (WGS) entry which is preliminary data.</text>
</comment>